<gene>
    <name evidence="10" type="ORF">ACEU0G_003984</name>
</gene>
<evidence type="ECO:0000256" key="3">
    <source>
        <dbReference type="ARBA" id="ARBA00016507"/>
    </source>
</evidence>
<feature type="region of interest" description="Disordered" evidence="8">
    <location>
        <begin position="1"/>
        <end position="38"/>
    </location>
</feature>
<evidence type="ECO:0000256" key="8">
    <source>
        <dbReference type="SAM" id="MobiDB-lite"/>
    </source>
</evidence>
<dbReference type="InterPro" id="IPR051472">
    <property type="entry name" value="T3SS_Stator/FliH"/>
</dbReference>
<evidence type="ECO:0000256" key="2">
    <source>
        <dbReference type="ARBA" id="ARBA00006602"/>
    </source>
</evidence>
<keyword evidence="11" id="KW-1185">Reference proteome</keyword>
<dbReference type="Pfam" id="PF02108">
    <property type="entry name" value="FliH"/>
    <property type="match status" value="1"/>
</dbReference>
<keyword evidence="7" id="KW-1006">Bacterial flagellum protein export</keyword>
<organism evidence="10 11">
    <name type="scientific">Stenotrophomonas nematodicola</name>
    <dbReference type="NCBI Taxonomy" id="2656746"/>
    <lineage>
        <taxon>Bacteria</taxon>
        <taxon>Pseudomonadati</taxon>
        <taxon>Pseudomonadota</taxon>
        <taxon>Gammaproteobacteria</taxon>
        <taxon>Lysobacterales</taxon>
        <taxon>Lysobacteraceae</taxon>
        <taxon>Stenotrophomonas</taxon>
    </lineage>
</organism>
<keyword evidence="5" id="KW-1005">Bacterial flagellum biogenesis</keyword>
<evidence type="ECO:0000256" key="5">
    <source>
        <dbReference type="ARBA" id="ARBA00022795"/>
    </source>
</evidence>
<evidence type="ECO:0000256" key="4">
    <source>
        <dbReference type="ARBA" id="ARBA00022448"/>
    </source>
</evidence>
<keyword evidence="6" id="KW-0653">Protein transport</keyword>
<evidence type="ECO:0000313" key="10">
    <source>
        <dbReference type="EMBL" id="MFG6109959.1"/>
    </source>
</evidence>
<keyword evidence="4" id="KW-0813">Transport</keyword>
<reference evidence="10 11" key="1">
    <citation type="submission" date="2024-09" db="EMBL/GenBank/DDBJ databases">
        <authorList>
            <consortium name="All-Russian atlas of soil microorganisms"/>
            <consortium name="as a basis for the search for new antimicrobial producers and enzymes with unique properties"/>
            <person name="Sokolova E.A."/>
            <person name="Voronina E.N."/>
        </authorList>
    </citation>
    <scope>NUCLEOTIDE SEQUENCE [LARGE SCALE GENOMIC DNA]</scope>
    <source>
        <strain evidence="10 11">AF-22b-331.1</strain>
    </source>
</reference>
<dbReference type="PANTHER" id="PTHR34982:SF1">
    <property type="entry name" value="FLAGELLAR ASSEMBLY PROTEIN FLIH"/>
    <property type="match status" value="1"/>
</dbReference>
<comment type="function">
    <text evidence="1">Needed for flagellar regrowth and assembly.</text>
</comment>
<dbReference type="InterPro" id="IPR018035">
    <property type="entry name" value="Flagellar_FliH/T3SS_HrpE"/>
</dbReference>
<evidence type="ECO:0000256" key="7">
    <source>
        <dbReference type="ARBA" id="ARBA00023225"/>
    </source>
</evidence>
<evidence type="ECO:0000256" key="1">
    <source>
        <dbReference type="ARBA" id="ARBA00003041"/>
    </source>
</evidence>
<dbReference type="PANTHER" id="PTHR34982">
    <property type="entry name" value="YOP PROTEINS TRANSLOCATION PROTEIN L"/>
    <property type="match status" value="1"/>
</dbReference>
<feature type="compositionally biased region" description="Acidic residues" evidence="8">
    <location>
        <begin position="19"/>
        <end position="29"/>
    </location>
</feature>
<protein>
    <recommendedName>
        <fullName evidence="3">Flagellar assembly protein FliH</fullName>
    </recommendedName>
</protein>
<proteinExistence type="inferred from homology"/>
<evidence type="ECO:0000313" key="11">
    <source>
        <dbReference type="Proteomes" id="UP001605261"/>
    </source>
</evidence>
<accession>A0ABW7CZ26</accession>
<dbReference type="EMBL" id="JBHGCJ010000008">
    <property type="protein sequence ID" value="MFG6109959.1"/>
    <property type="molecule type" value="Genomic_DNA"/>
</dbReference>
<name>A0ABW7CZ26_9GAMM</name>
<dbReference type="Proteomes" id="UP001605261">
    <property type="component" value="Unassembled WGS sequence"/>
</dbReference>
<dbReference type="RefSeq" id="WP_259202546.1">
    <property type="nucleotide sequence ID" value="NZ_JBHGCJ010000008.1"/>
</dbReference>
<comment type="similarity">
    <text evidence="2">Belongs to the FliH family.</text>
</comment>
<evidence type="ECO:0000256" key="6">
    <source>
        <dbReference type="ARBA" id="ARBA00022927"/>
    </source>
</evidence>
<evidence type="ECO:0000259" key="9">
    <source>
        <dbReference type="Pfam" id="PF02108"/>
    </source>
</evidence>
<feature type="domain" description="Flagellar assembly protein FliH/Type III secretion system HrpE" evidence="9">
    <location>
        <begin position="77"/>
        <end position="197"/>
    </location>
</feature>
<sequence length="211" mass="22739">MNNAVRWLAPDLLAVPEPPQEEQFELTEPDPEHEPEPLLQLPTLEEIQAIQDSAEKDGFEQGHADGLAQGQAEVRRLIAQIEGILDNFSRPLVRLENEVVAALGELAVRIAGTLVGRAYEADPALLAQLVGEAVDAVGGANREVEVRLHPDDIAALTPLLQLSPTQRLTADLSLSRGDLRVHAEAVRIDGTLEARLRGALDAVLRRSGASA</sequence>
<comment type="caution">
    <text evidence="10">The sequence shown here is derived from an EMBL/GenBank/DDBJ whole genome shotgun (WGS) entry which is preliminary data.</text>
</comment>